<feature type="region of interest" description="Disordered" evidence="1">
    <location>
        <begin position="298"/>
        <end position="319"/>
    </location>
</feature>
<accession>A0A6C0RCT7</accession>
<sequence length="319" mass="35552">MGTSQVLFDQVVSRGCGLDVHKKVVTATIDGEGVKKQTLDYPTITSSLKELRDWLLGNGITHVAMESTGVFWKPVYNVLEPAGLTVWIVNAAHIKYVPGHKTDKKDSAWICKLLLAGLLKPSYIPPKEQRELRDLTRYRTKLIQGNASNKNRIMRQLEDANIKLSSMLSSTSGVVATKLINKLCDGKEVTMQDVEEVYHKKIGASKEDIYEACQSFITEHHIYMIGIHRQEIAHSEQTIANLSGRIREILQPYDNVLELLKKVPGISSKSVEDLVAEIGLDMSVFPSEKNLASWAGMCPGNNESAGKKKAEEPPREINR</sequence>
<dbReference type="AlphaFoldDB" id="A0A6C0RCT7"/>
<dbReference type="PANTHER" id="PTHR33055:SF13">
    <property type="entry name" value="TRANSPOSASE"/>
    <property type="match status" value="1"/>
</dbReference>
<name>A0A6C0RCT7_9BACT</name>
<organism evidence="4 5">
    <name type="scientific">Draconibacterium halophilum</name>
    <dbReference type="NCBI Taxonomy" id="2706887"/>
    <lineage>
        <taxon>Bacteria</taxon>
        <taxon>Pseudomonadati</taxon>
        <taxon>Bacteroidota</taxon>
        <taxon>Bacteroidia</taxon>
        <taxon>Marinilabiliales</taxon>
        <taxon>Prolixibacteraceae</taxon>
        <taxon>Draconibacterium</taxon>
    </lineage>
</organism>
<evidence type="ECO:0000259" key="3">
    <source>
        <dbReference type="Pfam" id="PF02371"/>
    </source>
</evidence>
<dbReference type="KEGG" id="drc:G0Q07_08165"/>
<dbReference type="NCBIfam" id="NF033542">
    <property type="entry name" value="transpos_IS110"/>
    <property type="match status" value="1"/>
</dbReference>
<dbReference type="InterPro" id="IPR003346">
    <property type="entry name" value="Transposase_20"/>
</dbReference>
<dbReference type="Proteomes" id="UP000474630">
    <property type="component" value="Chromosome"/>
</dbReference>
<dbReference type="Pfam" id="PF02371">
    <property type="entry name" value="Transposase_20"/>
    <property type="match status" value="1"/>
</dbReference>
<reference evidence="4 5" key="1">
    <citation type="submission" date="2020-02" db="EMBL/GenBank/DDBJ databases">
        <title>Genome sequencing for Draconibacterium sp. strain M1.</title>
        <authorList>
            <person name="Park S.-J."/>
        </authorList>
    </citation>
    <scope>NUCLEOTIDE SEQUENCE [LARGE SCALE GENOMIC DNA]</scope>
    <source>
        <strain evidence="4 5">M1</strain>
    </source>
</reference>
<dbReference type="InterPro" id="IPR002525">
    <property type="entry name" value="Transp_IS110-like_N"/>
</dbReference>
<keyword evidence="5" id="KW-1185">Reference proteome</keyword>
<dbReference type="InterPro" id="IPR047650">
    <property type="entry name" value="Transpos_IS110"/>
</dbReference>
<dbReference type="Pfam" id="PF01548">
    <property type="entry name" value="DEDD_Tnp_IS110"/>
    <property type="match status" value="1"/>
</dbReference>
<evidence type="ECO:0000313" key="5">
    <source>
        <dbReference type="Proteomes" id="UP000474630"/>
    </source>
</evidence>
<dbReference type="GO" id="GO:0004803">
    <property type="term" value="F:transposase activity"/>
    <property type="evidence" value="ECO:0007669"/>
    <property type="project" value="InterPro"/>
</dbReference>
<evidence type="ECO:0000313" key="4">
    <source>
        <dbReference type="EMBL" id="QIA07702.1"/>
    </source>
</evidence>
<dbReference type="RefSeq" id="WP_163345623.1">
    <property type="nucleotide sequence ID" value="NZ_CP048409.1"/>
</dbReference>
<dbReference type="GO" id="GO:0003677">
    <property type="term" value="F:DNA binding"/>
    <property type="evidence" value="ECO:0007669"/>
    <property type="project" value="InterPro"/>
</dbReference>
<dbReference type="EMBL" id="CP048409">
    <property type="protein sequence ID" value="QIA07702.1"/>
    <property type="molecule type" value="Genomic_DNA"/>
</dbReference>
<dbReference type="PANTHER" id="PTHR33055">
    <property type="entry name" value="TRANSPOSASE FOR INSERTION SEQUENCE ELEMENT IS1111A"/>
    <property type="match status" value="1"/>
</dbReference>
<feature type="domain" description="Transposase IS110-like N-terminal" evidence="2">
    <location>
        <begin position="16"/>
        <end position="159"/>
    </location>
</feature>
<evidence type="ECO:0000256" key="1">
    <source>
        <dbReference type="SAM" id="MobiDB-lite"/>
    </source>
</evidence>
<dbReference type="GO" id="GO:0006313">
    <property type="term" value="P:DNA transposition"/>
    <property type="evidence" value="ECO:0007669"/>
    <property type="project" value="InterPro"/>
</dbReference>
<feature type="compositionally biased region" description="Basic and acidic residues" evidence="1">
    <location>
        <begin position="305"/>
        <end position="319"/>
    </location>
</feature>
<gene>
    <name evidence="4" type="ORF">G0Q07_08165</name>
</gene>
<feature type="domain" description="Transposase IS116/IS110/IS902 C-terminal" evidence="3">
    <location>
        <begin position="258"/>
        <end position="311"/>
    </location>
</feature>
<evidence type="ECO:0000259" key="2">
    <source>
        <dbReference type="Pfam" id="PF01548"/>
    </source>
</evidence>
<proteinExistence type="predicted"/>
<protein>
    <submittedName>
        <fullName evidence="4">IS110 family transposase</fullName>
    </submittedName>
</protein>